<gene>
    <name evidence="3" type="ORF">GTP41_26550</name>
</gene>
<keyword evidence="2" id="KW-1133">Transmembrane helix</keyword>
<keyword evidence="2" id="KW-0812">Transmembrane</keyword>
<evidence type="ECO:0000313" key="4">
    <source>
        <dbReference type="Proteomes" id="UP000448575"/>
    </source>
</evidence>
<evidence type="ECO:0000313" key="3">
    <source>
        <dbReference type="EMBL" id="MYN05655.1"/>
    </source>
</evidence>
<feature type="non-terminal residue" evidence="3">
    <location>
        <position position="72"/>
    </location>
</feature>
<protein>
    <submittedName>
        <fullName evidence="3">Uncharacterized protein</fullName>
    </submittedName>
</protein>
<feature type="transmembrane region" description="Helical" evidence="2">
    <location>
        <begin position="21"/>
        <end position="44"/>
    </location>
</feature>
<dbReference type="AlphaFoldDB" id="A0A6N9HRS5"/>
<keyword evidence="2" id="KW-0472">Membrane</keyword>
<feature type="region of interest" description="Disordered" evidence="1">
    <location>
        <begin position="49"/>
        <end position="72"/>
    </location>
</feature>
<accession>A0A6N9HRS5</accession>
<feature type="compositionally biased region" description="Low complexity" evidence="1">
    <location>
        <begin position="58"/>
        <end position="72"/>
    </location>
</feature>
<dbReference type="EMBL" id="WWCJ01000036">
    <property type="protein sequence ID" value="MYN05655.1"/>
    <property type="molecule type" value="Genomic_DNA"/>
</dbReference>
<proteinExistence type="predicted"/>
<reference evidence="3 4" key="1">
    <citation type="submission" date="2019-12" db="EMBL/GenBank/DDBJ databases">
        <title>Novel species isolated from a subtropical stream in China.</title>
        <authorList>
            <person name="Lu H."/>
        </authorList>
    </citation>
    <scope>NUCLEOTIDE SEQUENCE [LARGE SCALE GENOMIC DNA]</scope>
    <source>
        <strain evidence="3 4">DS3</strain>
    </source>
</reference>
<organism evidence="3 4">
    <name type="scientific">Pseudoduganella guangdongensis</name>
    <dbReference type="NCBI Taxonomy" id="2692179"/>
    <lineage>
        <taxon>Bacteria</taxon>
        <taxon>Pseudomonadati</taxon>
        <taxon>Pseudomonadota</taxon>
        <taxon>Betaproteobacteria</taxon>
        <taxon>Burkholderiales</taxon>
        <taxon>Oxalobacteraceae</taxon>
        <taxon>Telluria group</taxon>
        <taxon>Pseudoduganella</taxon>
    </lineage>
</organism>
<evidence type="ECO:0000256" key="1">
    <source>
        <dbReference type="SAM" id="MobiDB-lite"/>
    </source>
</evidence>
<keyword evidence="4" id="KW-1185">Reference proteome</keyword>
<evidence type="ECO:0000256" key="2">
    <source>
        <dbReference type="SAM" id="Phobius"/>
    </source>
</evidence>
<name>A0A6N9HRS5_9BURK</name>
<comment type="caution">
    <text evidence="3">The sequence shown here is derived from an EMBL/GenBank/DDBJ whole genome shotgun (WGS) entry which is preliminary data.</text>
</comment>
<sequence>MGGVGVQHAYALMQGWRPSKAYLAAALLLAVGAASLAFFLWFFWRPASAPQPAPPAASAPAARAPAPVAGVP</sequence>
<dbReference type="Proteomes" id="UP000448575">
    <property type="component" value="Unassembled WGS sequence"/>
</dbReference>